<organism evidence="3 4">
    <name type="scientific">Aetokthonos hydrillicola Thurmond2011</name>
    <dbReference type="NCBI Taxonomy" id="2712845"/>
    <lineage>
        <taxon>Bacteria</taxon>
        <taxon>Bacillati</taxon>
        <taxon>Cyanobacteriota</taxon>
        <taxon>Cyanophyceae</taxon>
        <taxon>Nostocales</taxon>
        <taxon>Hapalosiphonaceae</taxon>
        <taxon>Aetokthonos</taxon>
    </lineage>
</organism>
<gene>
    <name evidence="3" type="ORF">G7B40_039370</name>
</gene>
<evidence type="ECO:0000313" key="4">
    <source>
        <dbReference type="Proteomes" id="UP000667802"/>
    </source>
</evidence>
<keyword evidence="1" id="KW-1133">Transmembrane helix</keyword>
<reference evidence="4" key="1">
    <citation type="journal article" date="2021" name="Science">
        <title>Hunting the eagle killer: A cyanobacterial neurotoxin causes vacuolar myelinopathy.</title>
        <authorList>
            <person name="Breinlinger S."/>
            <person name="Phillips T.J."/>
            <person name="Haram B.N."/>
            <person name="Mares J."/>
            <person name="Martinez Yerena J.A."/>
            <person name="Hrouzek P."/>
            <person name="Sobotka R."/>
            <person name="Henderson W.M."/>
            <person name="Schmieder P."/>
            <person name="Williams S.M."/>
            <person name="Lauderdale J.D."/>
            <person name="Wilde H.D."/>
            <person name="Gerrin W."/>
            <person name="Kust A."/>
            <person name="Washington J.W."/>
            <person name="Wagner C."/>
            <person name="Geier B."/>
            <person name="Liebeke M."/>
            <person name="Enke H."/>
            <person name="Niedermeyer T.H.J."/>
            <person name="Wilde S.B."/>
        </authorList>
    </citation>
    <scope>NUCLEOTIDE SEQUENCE [LARGE SCALE GENOMIC DNA]</scope>
    <source>
        <strain evidence="4">Thurmond2011</strain>
    </source>
</reference>
<accession>A0AAP5IHV3</accession>
<feature type="domain" description="Cyanobacterial TRADD-N associated 2 transmembrane" evidence="2">
    <location>
        <begin position="39"/>
        <end position="102"/>
    </location>
</feature>
<dbReference type="Proteomes" id="UP000667802">
    <property type="component" value="Unassembled WGS sequence"/>
</dbReference>
<protein>
    <recommendedName>
        <fullName evidence="2">Cyanobacterial TRADD-N associated 2 transmembrane domain-containing protein</fullName>
    </recommendedName>
</protein>
<dbReference type="Pfam" id="PF20712">
    <property type="entry name" value="CyanoTRADDas_TM"/>
    <property type="match status" value="1"/>
</dbReference>
<keyword evidence="4" id="KW-1185">Reference proteome</keyword>
<sequence>MHTQLTLIIATKYPEVYALAWVLSNSVPNKQIKYSIADERLRQARYSFNMSIIATTISFFACLTGAGLLMSNKLSQGSVTAASGIVSSALFVQLAKDANDRLDKILADFDDET</sequence>
<dbReference type="AlphaFoldDB" id="A0AAP5IHV3"/>
<feature type="transmembrane region" description="Helical" evidence="1">
    <location>
        <begin position="50"/>
        <end position="70"/>
    </location>
</feature>
<comment type="caution">
    <text evidence="3">The sequence shown here is derived from an EMBL/GenBank/DDBJ whole genome shotgun (WGS) entry which is preliminary data.</text>
</comment>
<proteinExistence type="predicted"/>
<evidence type="ECO:0000256" key="1">
    <source>
        <dbReference type="SAM" id="Phobius"/>
    </source>
</evidence>
<dbReference type="RefSeq" id="WP_243902569.1">
    <property type="nucleotide sequence ID" value="NZ_CAWQFN010000482.1"/>
</dbReference>
<evidence type="ECO:0000259" key="2">
    <source>
        <dbReference type="Pfam" id="PF20712"/>
    </source>
</evidence>
<dbReference type="InterPro" id="IPR048567">
    <property type="entry name" value="CyanoTRADDas_TM"/>
</dbReference>
<evidence type="ECO:0000313" key="3">
    <source>
        <dbReference type="EMBL" id="MDR9900553.1"/>
    </source>
</evidence>
<dbReference type="EMBL" id="JAALHA020000035">
    <property type="protein sequence ID" value="MDR9900553.1"/>
    <property type="molecule type" value="Genomic_DNA"/>
</dbReference>
<keyword evidence="1" id="KW-0812">Transmembrane</keyword>
<keyword evidence="1" id="KW-0472">Membrane</keyword>
<name>A0AAP5IHV3_9CYAN</name>